<dbReference type="RefSeq" id="WP_124766459.1">
    <property type="nucleotide sequence ID" value="NZ_JAFBDY010000019.1"/>
</dbReference>
<comment type="caution">
    <text evidence="1">The sequence shown here is derived from an EMBL/GenBank/DDBJ whole genome shotgun (WGS) entry which is preliminary data.</text>
</comment>
<dbReference type="Proteomes" id="UP000274033">
    <property type="component" value="Unassembled WGS sequence"/>
</dbReference>
<organism evidence="1 2">
    <name type="scientific">Lysinibacillus composti</name>
    <dbReference type="NCBI Taxonomy" id="720633"/>
    <lineage>
        <taxon>Bacteria</taxon>
        <taxon>Bacillati</taxon>
        <taxon>Bacillota</taxon>
        <taxon>Bacilli</taxon>
        <taxon>Bacillales</taxon>
        <taxon>Bacillaceae</taxon>
        <taxon>Lysinibacillus</taxon>
    </lineage>
</organism>
<keyword evidence="2" id="KW-1185">Reference proteome</keyword>
<sequence>MVWKELGCDERQFFVKIQVESRSLRVRTTNLVKRSREKSFIKVMNDKSSEEIGWKVVHQGYERQI</sequence>
<evidence type="ECO:0000313" key="1">
    <source>
        <dbReference type="EMBL" id="RQW73485.1"/>
    </source>
</evidence>
<evidence type="ECO:0000313" key="2">
    <source>
        <dbReference type="Proteomes" id="UP000274033"/>
    </source>
</evidence>
<reference evidence="1 2" key="1">
    <citation type="journal article" date="2013" name="J. Microbiol.">
        <title>Lysinibacillus chungkukjangi sp. nov., isolated from Chungkukjang, Korean fermented soybean food.</title>
        <authorList>
            <person name="Kim S.J."/>
            <person name="Jang Y.H."/>
            <person name="Hamada M."/>
            <person name="Ahn J.H."/>
            <person name="Weon H.Y."/>
            <person name="Suzuki K."/>
            <person name="Whang K.S."/>
            <person name="Kwon S.W."/>
        </authorList>
    </citation>
    <scope>NUCLEOTIDE SEQUENCE [LARGE SCALE GENOMIC DNA]</scope>
    <source>
        <strain evidence="1 2">MCCC 1A12701</strain>
    </source>
</reference>
<dbReference type="AlphaFoldDB" id="A0A3N9UAM5"/>
<dbReference type="EMBL" id="RRCT01000020">
    <property type="protein sequence ID" value="RQW73485.1"/>
    <property type="molecule type" value="Genomic_DNA"/>
</dbReference>
<accession>A0A3N9UAM5</accession>
<name>A0A3N9UAM5_9BACI</name>
<gene>
    <name evidence="1" type="ORF">EBB45_16580</name>
</gene>
<protein>
    <submittedName>
        <fullName evidence="1">Uncharacterized protein</fullName>
    </submittedName>
</protein>
<proteinExistence type="predicted"/>